<protein>
    <submittedName>
        <fullName evidence="2">Abortive infection family protein</fullName>
    </submittedName>
</protein>
<organism evidence="2 3">
    <name type="scientific">Paenisporosarcina macmurdoensis</name>
    <dbReference type="NCBI Taxonomy" id="212659"/>
    <lineage>
        <taxon>Bacteria</taxon>
        <taxon>Bacillati</taxon>
        <taxon>Bacillota</taxon>
        <taxon>Bacilli</taxon>
        <taxon>Bacillales</taxon>
        <taxon>Caryophanaceae</taxon>
        <taxon>Paenisporosarcina</taxon>
    </lineage>
</organism>
<reference evidence="3" key="1">
    <citation type="journal article" date="2019" name="Int. J. Syst. Evol. Microbiol.">
        <title>The Global Catalogue of Microorganisms (GCM) 10K type strain sequencing project: providing services to taxonomists for standard genome sequencing and annotation.</title>
        <authorList>
            <consortium name="The Broad Institute Genomics Platform"/>
            <consortium name="The Broad Institute Genome Sequencing Center for Infectious Disease"/>
            <person name="Wu L."/>
            <person name="Ma J."/>
        </authorList>
    </citation>
    <scope>NUCLEOTIDE SEQUENCE [LARGE SCALE GENOMIC DNA]</scope>
    <source>
        <strain evidence="3">CCUG 54527</strain>
    </source>
</reference>
<feature type="domain" description="Abortive infection protein-like C-terminal" evidence="1">
    <location>
        <begin position="177"/>
        <end position="251"/>
    </location>
</feature>
<gene>
    <name evidence="2" type="ORF">ACFPYN_11930</name>
</gene>
<dbReference type="RefSeq" id="WP_377734437.1">
    <property type="nucleotide sequence ID" value="NZ_JBHSRI010000018.1"/>
</dbReference>
<dbReference type="Pfam" id="PF14355">
    <property type="entry name" value="Abi_C"/>
    <property type="match status" value="1"/>
</dbReference>
<name>A0ABW1L800_9BACL</name>
<dbReference type="InterPro" id="IPR026001">
    <property type="entry name" value="Abi-like_C"/>
</dbReference>
<evidence type="ECO:0000313" key="2">
    <source>
        <dbReference type="EMBL" id="MFC6040130.1"/>
    </source>
</evidence>
<dbReference type="Proteomes" id="UP001596170">
    <property type="component" value="Unassembled WGS sequence"/>
</dbReference>
<dbReference type="EMBL" id="JBHSRI010000018">
    <property type="protein sequence ID" value="MFC6040130.1"/>
    <property type="molecule type" value="Genomic_DNA"/>
</dbReference>
<evidence type="ECO:0000259" key="1">
    <source>
        <dbReference type="Pfam" id="PF14355"/>
    </source>
</evidence>
<keyword evidence="3" id="KW-1185">Reference proteome</keyword>
<proteinExistence type="predicted"/>
<accession>A0ABW1L800</accession>
<comment type="caution">
    <text evidence="2">The sequence shown here is derived from an EMBL/GenBank/DDBJ whole genome shotgun (WGS) entry which is preliminary data.</text>
</comment>
<sequence>MNNTIELLDEVKIGLRKTFEANHNNNNYSANYYNEFVSDKDLRQCLIIMRKLAKEEGKVLSEELTNCRTVEEFIDQMYLMNDAFMDSMVGVSNLFNEYSNYLEDNMYHVEIVKIECDVPVDLTYQNIVRDLNNCDKRIADKDYSGAITSAKTLVEGVCKEILNILGEDISVENYNLPKLFNHLSKHLNLDSSNKSFEKSLKEITTGLTKVIQGLAEVRNLSSDSHSKTVNPSFHHAVLAVNSAKTVTSFLFHTYEYQKEKGILQTSLK</sequence>
<evidence type="ECO:0000313" key="3">
    <source>
        <dbReference type="Proteomes" id="UP001596170"/>
    </source>
</evidence>